<accession>A0A2G8THL9</accession>
<comment type="caution">
    <text evidence="4">The sequence shown here is derived from an EMBL/GenBank/DDBJ whole genome shotgun (WGS) entry which is preliminary data.</text>
</comment>
<dbReference type="SUPFAM" id="SSF56300">
    <property type="entry name" value="Metallo-dependent phosphatases"/>
    <property type="match status" value="1"/>
</dbReference>
<protein>
    <submittedName>
        <fullName evidence="4">Metallophosphoesterase</fullName>
    </submittedName>
</protein>
<proteinExistence type="predicted"/>
<dbReference type="GO" id="GO:0009245">
    <property type="term" value="P:lipid A biosynthetic process"/>
    <property type="evidence" value="ECO:0007669"/>
    <property type="project" value="TreeGrafter"/>
</dbReference>
<dbReference type="AlphaFoldDB" id="A0A2G8THL9"/>
<evidence type="ECO:0000313" key="4">
    <source>
        <dbReference type="EMBL" id="PIL45536.1"/>
    </source>
</evidence>
<dbReference type="CDD" id="cd07385">
    <property type="entry name" value="MPP_YkuE_C"/>
    <property type="match status" value="1"/>
</dbReference>
<evidence type="ECO:0000259" key="3">
    <source>
        <dbReference type="Pfam" id="PF00149"/>
    </source>
</evidence>
<feature type="domain" description="Calcineurin-like phosphoesterase" evidence="3">
    <location>
        <begin position="38"/>
        <end position="197"/>
    </location>
</feature>
<dbReference type="Gene3D" id="3.60.21.10">
    <property type="match status" value="1"/>
</dbReference>
<reference evidence="4 5" key="1">
    <citation type="submission" date="2017-10" db="EMBL/GenBank/DDBJ databases">
        <title>Massilia psychrophilum sp. nov., a novel purple-pigmented bacterium isolated from Tianshan glacier, Xinjiang Municipality, China.</title>
        <authorList>
            <person name="Wang H."/>
        </authorList>
    </citation>
    <scope>NUCLEOTIDE SEQUENCE [LARGE SCALE GENOMIC DNA]</scope>
    <source>
        <strain evidence="4 5">JCM 30074</strain>
    </source>
</reference>
<dbReference type="InterPro" id="IPR029052">
    <property type="entry name" value="Metallo-depent_PP-like"/>
</dbReference>
<gene>
    <name evidence="4" type="ORF">CR105_08795</name>
</gene>
<evidence type="ECO:0000256" key="1">
    <source>
        <dbReference type="ARBA" id="ARBA00022723"/>
    </source>
</evidence>
<evidence type="ECO:0000313" key="5">
    <source>
        <dbReference type="Proteomes" id="UP000230390"/>
    </source>
</evidence>
<dbReference type="InterPro" id="IPR051158">
    <property type="entry name" value="Metallophosphoesterase_sf"/>
</dbReference>
<dbReference type="InterPro" id="IPR004843">
    <property type="entry name" value="Calcineurin-like_PHP"/>
</dbReference>
<organism evidence="4 5">
    <name type="scientific">Massilia eurypsychrophila</name>
    <dbReference type="NCBI Taxonomy" id="1485217"/>
    <lineage>
        <taxon>Bacteria</taxon>
        <taxon>Pseudomonadati</taxon>
        <taxon>Pseudomonadota</taxon>
        <taxon>Betaproteobacteria</taxon>
        <taxon>Burkholderiales</taxon>
        <taxon>Oxalobacteraceae</taxon>
        <taxon>Telluria group</taxon>
        <taxon>Massilia</taxon>
    </lineage>
</organism>
<dbReference type="PANTHER" id="PTHR31302:SF31">
    <property type="entry name" value="PHOSPHODIESTERASE YAEI"/>
    <property type="match status" value="1"/>
</dbReference>
<dbReference type="OrthoDB" id="9780884at2"/>
<name>A0A2G8THL9_9BURK</name>
<dbReference type="Pfam" id="PF00149">
    <property type="entry name" value="Metallophos"/>
    <property type="match status" value="1"/>
</dbReference>
<evidence type="ECO:0000256" key="2">
    <source>
        <dbReference type="ARBA" id="ARBA00022801"/>
    </source>
</evidence>
<sequence>MRGGHLARISYRCGLHGRLGVTRHDVMLPAGRALQRPLRIAFASDFHAGPTTAPALFDLLFDLIAHEQPDVLLLGGDFVSGHARNAEALADGLARCKAPLGKFAVMGNHDLWTDDRLIRQVLAAAGVEVLVNRNLVLGAPFESVSLCGMDDPWTGRPDAAPTFAGAQETRILMIHSPDGLLLTGSHRFDLALAGHTHGGQVALPGGRPIIVPSGPLCREFCYGRFDVKDNGVMLVSRGIGCSTIPVRLNANPELVICTLLPCAA</sequence>
<dbReference type="GO" id="GO:0016020">
    <property type="term" value="C:membrane"/>
    <property type="evidence" value="ECO:0007669"/>
    <property type="project" value="GOC"/>
</dbReference>
<dbReference type="Proteomes" id="UP000230390">
    <property type="component" value="Unassembled WGS sequence"/>
</dbReference>
<dbReference type="GO" id="GO:0008758">
    <property type="term" value="F:UDP-2,3-diacylglucosamine hydrolase activity"/>
    <property type="evidence" value="ECO:0007669"/>
    <property type="project" value="TreeGrafter"/>
</dbReference>
<keyword evidence="5" id="KW-1185">Reference proteome</keyword>
<dbReference type="EMBL" id="PDOC01000004">
    <property type="protein sequence ID" value="PIL45536.1"/>
    <property type="molecule type" value="Genomic_DNA"/>
</dbReference>
<dbReference type="PANTHER" id="PTHR31302">
    <property type="entry name" value="TRANSMEMBRANE PROTEIN WITH METALLOPHOSPHOESTERASE DOMAIN-RELATED"/>
    <property type="match status" value="1"/>
</dbReference>
<keyword evidence="1" id="KW-0479">Metal-binding</keyword>
<keyword evidence="2" id="KW-0378">Hydrolase</keyword>
<dbReference type="GO" id="GO:0046872">
    <property type="term" value="F:metal ion binding"/>
    <property type="evidence" value="ECO:0007669"/>
    <property type="project" value="UniProtKB-KW"/>
</dbReference>